<feature type="domain" description="Methyltransferase" evidence="1">
    <location>
        <begin position="52"/>
        <end position="148"/>
    </location>
</feature>
<proteinExistence type="predicted"/>
<dbReference type="InterPro" id="IPR041698">
    <property type="entry name" value="Methyltransf_25"/>
</dbReference>
<dbReference type="InterPro" id="IPR029063">
    <property type="entry name" value="SAM-dependent_MTases_sf"/>
</dbReference>
<dbReference type="EC" id="2.1.1.163" evidence="2"/>
<dbReference type="GO" id="GO:0008425">
    <property type="term" value="F:2-methoxy-6-polyprenyl-1,4-benzoquinol methyltransferase activity"/>
    <property type="evidence" value="ECO:0007669"/>
    <property type="project" value="UniProtKB-EC"/>
</dbReference>
<dbReference type="InterPro" id="IPR050508">
    <property type="entry name" value="Methyltransf_Superfamily"/>
</dbReference>
<accession>A0A7W8FGY9</accession>
<dbReference type="RefSeq" id="WP_183718651.1">
    <property type="nucleotide sequence ID" value="NZ_JACHGO010000003.1"/>
</dbReference>
<gene>
    <name evidence="2" type="ORF">HNQ38_001370</name>
</gene>
<dbReference type="CDD" id="cd02440">
    <property type="entry name" value="AdoMet_MTases"/>
    <property type="match status" value="1"/>
</dbReference>
<dbReference type="EMBL" id="JACHGO010000003">
    <property type="protein sequence ID" value="MBB5143282.1"/>
    <property type="molecule type" value="Genomic_DNA"/>
</dbReference>
<keyword evidence="3" id="KW-1185">Reference proteome</keyword>
<dbReference type="EC" id="2.1.1.201" evidence="2"/>
<dbReference type="PANTHER" id="PTHR42912">
    <property type="entry name" value="METHYLTRANSFERASE"/>
    <property type="match status" value="1"/>
</dbReference>
<dbReference type="Gene3D" id="3.40.50.150">
    <property type="entry name" value="Vaccinia Virus protein VP39"/>
    <property type="match status" value="1"/>
</dbReference>
<dbReference type="SUPFAM" id="SSF53335">
    <property type="entry name" value="S-adenosyl-L-methionine-dependent methyltransferases"/>
    <property type="match status" value="1"/>
</dbReference>
<keyword evidence="2" id="KW-0489">Methyltransferase</keyword>
<comment type="caution">
    <text evidence="2">The sequence shown here is derived from an EMBL/GenBank/DDBJ whole genome shotgun (WGS) entry which is preliminary data.</text>
</comment>
<evidence type="ECO:0000313" key="2">
    <source>
        <dbReference type="EMBL" id="MBB5143282.1"/>
    </source>
</evidence>
<dbReference type="AlphaFoldDB" id="A0A7W8FGY9"/>
<organism evidence="2 3">
    <name type="scientific">Desulfovibrio intestinalis</name>
    <dbReference type="NCBI Taxonomy" id="58621"/>
    <lineage>
        <taxon>Bacteria</taxon>
        <taxon>Pseudomonadati</taxon>
        <taxon>Thermodesulfobacteriota</taxon>
        <taxon>Desulfovibrionia</taxon>
        <taxon>Desulfovibrionales</taxon>
        <taxon>Desulfovibrionaceae</taxon>
        <taxon>Desulfovibrio</taxon>
    </lineage>
</organism>
<dbReference type="GO" id="GO:0043770">
    <property type="term" value="F:demethylmenaquinone methyltransferase activity"/>
    <property type="evidence" value="ECO:0007669"/>
    <property type="project" value="UniProtKB-EC"/>
</dbReference>
<dbReference type="GO" id="GO:0032259">
    <property type="term" value="P:methylation"/>
    <property type="evidence" value="ECO:0007669"/>
    <property type="project" value="UniProtKB-KW"/>
</dbReference>
<sequence length="226" mass="24730">MSGHDMIGKGEAFTGLKSGRRYELMASVFGLNSDFYSRALGDLRLEDGMAALDMGCGTGALSFALAQKSSRRCNIHGVDLSEDQIAYANKRLEAQGGPLHFSTASMDDALFPDAGLDLIMTSMALHEATPQVRRAALANTARMLKPGGKFLLVDVAKPLLRGWGLLLRPVIAMRKKHRDNCNNVYADICENLGLIRTEDSYITPIVRRQIFVRFEQTASSSPHAPE</sequence>
<name>A0A7W8FGY9_9BACT</name>
<protein>
    <submittedName>
        <fullName evidence="2">Demethylmenaquinone methyltransferase/2-methoxy-6-polyprenyl-1,4-benzoquinol methylase</fullName>
        <ecNumber evidence="2">2.1.1.163</ecNumber>
        <ecNumber evidence="2">2.1.1.201</ecNumber>
    </submittedName>
</protein>
<reference evidence="2 3" key="1">
    <citation type="submission" date="2020-08" db="EMBL/GenBank/DDBJ databases">
        <title>Genomic Encyclopedia of Type Strains, Phase IV (KMG-IV): sequencing the most valuable type-strain genomes for metagenomic binning, comparative biology and taxonomic classification.</title>
        <authorList>
            <person name="Goeker M."/>
        </authorList>
    </citation>
    <scope>NUCLEOTIDE SEQUENCE [LARGE SCALE GENOMIC DNA]</scope>
    <source>
        <strain evidence="2 3">DSM 11275</strain>
    </source>
</reference>
<dbReference type="Proteomes" id="UP000539075">
    <property type="component" value="Unassembled WGS sequence"/>
</dbReference>
<keyword evidence="2" id="KW-0808">Transferase</keyword>
<evidence type="ECO:0000259" key="1">
    <source>
        <dbReference type="Pfam" id="PF13649"/>
    </source>
</evidence>
<dbReference type="Pfam" id="PF13649">
    <property type="entry name" value="Methyltransf_25"/>
    <property type="match status" value="1"/>
</dbReference>
<evidence type="ECO:0000313" key="3">
    <source>
        <dbReference type="Proteomes" id="UP000539075"/>
    </source>
</evidence>